<gene>
    <name evidence="1" type="ORF">SARC_12878</name>
</gene>
<keyword evidence="2" id="KW-1185">Reference proteome</keyword>
<dbReference type="EMBL" id="KQ244270">
    <property type="protein sequence ID" value="KNC74580.1"/>
    <property type="molecule type" value="Genomic_DNA"/>
</dbReference>
<reference evidence="1 2" key="1">
    <citation type="submission" date="2011-02" db="EMBL/GenBank/DDBJ databases">
        <title>The Genome Sequence of Sphaeroforma arctica JP610.</title>
        <authorList>
            <consortium name="The Broad Institute Genome Sequencing Platform"/>
            <person name="Russ C."/>
            <person name="Cuomo C."/>
            <person name="Young S.K."/>
            <person name="Zeng Q."/>
            <person name="Gargeya S."/>
            <person name="Alvarado L."/>
            <person name="Berlin A."/>
            <person name="Chapman S.B."/>
            <person name="Chen Z."/>
            <person name="Freedman E."/>
            <person name="Gellesch M."/>
            <person name="Goldberg J."/>
            <person name="Griggs A."/>
            <person name="Gujja S."/>
            <person name="Heilman E."/>
            <person name="Heiman D."/>
            <person name="Howarth C."/>
            <person name="Mehta T."/>
            <person name="Neiman D."/>
            <person name="Pearson M."/>
            <person name="Roberts A."/>
            <person name="Saif S."/>
            <person name="Shea T."/>
            <person name="Shenoy N."/>
            <person name="Sisk P."/>
            <person name="Stolte C."/>
            <person name="Sykes S."/>
            <person name="White J."/>
            <person name="Yandava C."/>
            <person name="Burger G."/>
            <person name="Gray M.W."/>
            <person name="Holland P.W.H."/>
            <person name="King N."/>
            <person name="Lang F.B.F."/>
            <person name="Roger A.J."/>
            <person name="Ruiz-Trillo I."/>
            <person name="Haas B."/>
            <person name="Nusbaum C."/>
            <person name="Birren B."/>
        </authorList>
    </citation>
    <scope>NUCLEOTIDE SEQUENCE [LARGE SCALE GENOMIC DNA]</scope>
    <source>
        <strain evidence="1 2">JP610</strain>
    </source>
</reference>
<dbReference type="AlphaFoldDB" id="A0A0L0FCW4"/>
<dbReference type="Gene3D" id="3.90.550.10">
    <property type="entry name" value="Spore Coat Polysaccharide Biosynthesis Protein SpsA, Chain A"/>
    <property type="match status" value="1"/>
</dbReference>
<protein>
    <submittedName>
        <fullName evidence="1">Uncharacterized protein</fullName>
    </submittedName>
</protein>
<dbReference type="InterPro" id="IPR029044">
    <property type="entry name" value="Nucleotide-diphossugar_trans"/>
</dbReference>
<proteinExistence type="predicted"/>
<sequence>TRRKQQFLINHEVSPYVSINMILKDGHSFGDGRVFNDTLDLIESLDYPKQRLSFNVLISDLEFYEMAEATWPAMLSELHSVHVTHCDYGWTTGRSDRERHGALVQKKRRSMLAKYRNILYMRTR</sequence>
<dbReference type="RefSeq" id="XP_014148482.1">
    <property type="nucleotide sequence ID" value="XM_014293007.1"/>
</dbReference>
<evidence type="ECO:0000313" key="2">
    <source>
        <dbReference type="Proteomes" id="UP000054560"/>
    </source>
</evidence>
<accession>A0A0L0FCW4</accession>
<organism evidence="1 2">
    <name type="scientific">Sphaeroforma arctica JP610</name>
    <dbReference type="NCBI Taxonomy" id="667725"/>
    <lineage>
        <taxon>Eukaryota</taxon>
        <taxon>Ichthyosporea</taxon>
        <taxon>Ichthyophonida</taxon>
        <taxon>Sphaeroforma</taxon>
    </lineage>
</organism>
<evidence type="ECO:0000313" key="1">
    <source>
        <dbReference type="EMBL" id="KNC74580.1"/>
    </source>
</evidence>
<dbReference type="Proteomes" id="UP000054560">
    <property type="component" value="Unassembled WGS sequence"/>
</dbReference>
<dbReference type="GeneID" id="25913382"/>
<feature type="non-terminal residue" evidence="1">
    <location>
        <position position="124"/>
    </location>
</feature>
<feature type="non-terminal residue" evidence="1">
    <location>
        <position position="1"/>
    </location>
</feature>
<name>A0A0L0FCW4_9EUKA</name>
<dbReference type="Pfam" id="PF03452">
    <property type="entry name" value="Anp1"/>
    <property type="match status" value="1"/>
</dbReference>